<evidence type="ECO:0000259" key="5">
    <source>
        <dbReference type="PROSITE" id="PS51891"/>
    </source>
</evidence>
<keyword evidence="3" id="KW-0862">Zinc</keyword>
<dbReference type="InterPro" id="IPR006913">
    <property type="entry name" value="CENP-V/GFA"/>
</dbReference>
<gene>
    <name evidence="6" type="ORF">DI526_10155</name>
</gene>
<dbReference type="AlphaFoldDB" id="A0A2W5X1W0"/>
<keyword evidence="4" id="KW-0456">Lyase</keyword>
<dbReference type="PANTHER" id="PTHR33337">
    <property type="entry name" value="GFA DOMAIN-CONTAINING PROTEIN"/>
    <property type="match status" value="1"/>
</dbReference>
<evidence type="ECO:0000256" key="2">
    <source>
        <dbReference type="ARBA" id="ARBA00022723"/>
    </source>
</evidence>
<organism evidence="6 7">
    <name type="scientific">Caulobacter segnis</name>
    <dbReference type="NCBI Taxonomy" id="88688"/>
    <lineage>
        <taxon>Bacteria</taxon>
        <taxon>Pseudomonadati</taxon>
        <taxon>Pseudomonadota</taxon>
        <taxon>Alphaproteobacteria</taxon>
        <taxon>Caulobacterales</taxon>
        <taxon>Caulobacteraceae</taxon>
        <taxon>Caulobacter</taxon>
    </lineage>
</organism>
<dbReference type="PROSITE" id="PS51891">
    <property type="entry name" value="CENP_V_GFA"/>
    <property type="match status" value="1"/>
</dbReference>
<evidence type="ECO:0000256" key="3">
    <source>
        <dbReference type="ARBA" id="ARBA00022833"/>
    </source>
</evidence>
<dbReference type="PANTHER" id="PTHR33337:SF40">
    <property type="entry name" value="CENP-V_GFA DOMAIN-CONTAINING PROTEIN-RELATED"/>
    <property type="match status" value="1"/>
</dbReference>
<dbReference type="GO" id="GO:0046872">
    <property type="term" value="F:metal ion binding"/>
    <property type="evidence" value="ECO:0007669"/>
    <property type="project" value="UniProtKB-KW"/>
</dbReference>
<dbReference type="Gene3D" id="3.90.1590.10">
    <property type="entry name" value="glutathione-dependent formaldehyde- activating enzyme (gfa)"/>
    <property type="match status" value="1"/>
</dbReference>
<name>A0A2W5X1W0_9CAUL</name>
<comment type="caution">
    <text evidence="6">The sequence shown here is derived from an EMBL/GenBank/DDBJ whole genome shotgun (WGS) entry which is preliminary data.</text>
</comment>
<sequence length="127" mass="13912">MAIRGSCLCGGVRFELFEPPAMMGTCHCSRCRKAGSVTYAYVRAEAFHWLAGRALLTRYKPRPPFRFVRTFCRRCGTAFGDPDTGRVIAVAASCLDDDPGVRASFHEYAPDDVPWSPGCGDGPFGLK</sequence>
<dbReference type="Pfam" id="PF04828">
    <property type="entry name" value="GFA"/>
    <property type="match status" value="1"/>
</dbReference>
<reference evidence="6 7" key="1">
    <citation type="submission" date="2017-08" db="EMBL/GenBank/DDBJ databases">
        <title>Infants hospitalized years apart are colonized by the same room-sourced microbial strains.</title>
        <authorList>
            <person name="Brooks B."/>
            <person name="Olm M.R."/>
            <person name="Firek B.A."/>
            <person name="Baker R."/>
            <person name="Thomas B.C."/>
            <person name="Morowitz M.J."/>
            <person name="Banfield J.F."/>
        </authorList>
    </citation>
    <scope>NUCLEOTIDE SEQUENCE [LARGE SCALE GENOMIC DNA]</scope>
    <source>
        <strain evidence="6">S2_003_000_R2_4</strain>
    </source>
</reference>
<evidence type="ECO:0000256" key="1">
    <source>
        <dbReference type="ARBA" id="ARBA00005495"/>
    </source>
</evidence>
<dbReference type="InterPro" id="IPR011057">
    <property type="entry name" value="Mss4-like_sf"/>
</dbReference>
<dbReference type="GO" id="GO:0016846">
    <property type="term" value="F:carbon-sulfur lyase activity"/>
    <property type="evidence" value="ECO:0007669"/>
    <property type="project" value="InterPro"/>
</dbReference>
<proteinExistence type="inferred from homology"/>
<protein>
    <submittedName>
        <fullName evidence="6">GFA family protein</fullName>
    </submittedName>
</protein>
<evidence type="ECO:0000256" key="4">
    <source>
        <dbReference type="ARBA" id="ARBA00023239"/>
    </source>
</evidence>
<dbReference type="EMBL" id="QFQZ01000026">
    <property type="protein sequence ID" value="PZR34494.1"/>
    <property type="molecule type" value="Genomic_DNA"/>
</dbReference>
<evidence type="ECO:0000313" key="7">
    <source>
        <dbReference type="Proteomes" id="UP000249393"/>
    </source>
</evidence>
<dbReference type="SUPFAM" id="SSF51316">
    <property type="entry name" value="Mss4-like"/>
    <property type="match status" value="1"/>
</dbReference>
<dbReference type="Proteomes" id="UP000249393">
    <property type="component" value="Unassembled WGS sequence"/>
</dbReference>
<comment type="similarity">
    <text evidence="1">Belongs to the Gfa family.</text>
</comment>
<keyword evidence="2" id="KW-0479">Metal-binding</keyword>
<feature type="domain" description="CENP-V/GFA" evidence="5">
    <location>
        <begin position="3"/>
        <end position="116"/>
    </location>
</feature>
<evidence type="ECO:0000313" key="6">
    <source>
        <dbReference type="EMBL" id="PZR34494.1"/>
    </source>
</evidence>
<dbReference type="RefSeq" id="WP_369691961.1">
    <property type="nucleotide sequence ID" value="NZ_QFQZ01000026.1"/>
</dbReference>
<accession>A0A2W5X1W0</accession>